<evidence type="ECO:0000256" key="5">
    <source>
        <dbReference type="ARBA" id="ARBA00022989"/>
    </source>
</evidence>
<accession>A0A1F5S3B2</accession>
<dbReference type="Pfam" id="PF18967">
    <property type="entry name" value="PycTM"/>
    <property type="match status" value="1"/>
</dbReference>
<organism evidence="10 11">
    <name type="scientific">Candidatus Falkowbacteria bacterium RBG_13_39_14</name>
    <dbReference type="NCBI Taxonomy" id="1797985"/>
    <lineage>
        <taxon>Bacteria</taxon>
        <taxon>Candidatus Falkowiibacteriota</taxon>
    </lineage>
</organism>
<gene>
    <name evidence="10" type="ORF">A2Y83_02700</name>
</gene>
<keyword evidence="7 8" id="KW-0472">Membrane</keyword>
<keyword evidence="5 8" id="KW-1133">Transmembrane helix</keyword>
<evidence type="ECO:0000256" key="1">
    <source>
        <dbReference type="ARBA" id="ARBA00004236"/>
    </source>
</evidence>
<evidence type="ECO:0000256" key="7">
    <source>
        <dbReference type="ARBA" id="ARBA00023136"/>
    </source>
</evidence>
<feature type="transmembrane region" description="Helical" evidence="8">
    <location>
        <begin position="28"/>
        <end position="48"/>
    </location>
</feature>
<reference evidence="10 11" key="1">
    <citation type="journal article" date="2016" name="Nat. Commun.">
        <title>Thousands of microbial genomes shed light on interconnected biogeochemical processes in an aquifer system.</title>
        <authorList>
            <person name="Anantharaman K."/>
            <person name="Brown C.T."/>
            <person name="Hug L.A."/>
            <person name="Sharon I."/>
            <person name="Castelle C.J."/>
            <person name="Probst A.J."/>
            <person name="Thomas B.C."/>
            <person name="Singh A."/>
            <person name="Wilkins M.J."/>
            <person name="Karaoz U."/>
            <person name="Brodie E.L."/>
            <person name="Williams K.H."/>
            <person name="Hubbard S.S."/>
            <person name="Banfield J.F."/>
        </authorList>
    </citation>
    <scope>NUCLEOTIDE SEQUENCE [LARGE SCALE GENOMIC DNA]</scope>
</reference>
<comment type="caution">
    <text evidence="10">The sequence shown here is derived from an EMBL/GenBank/DDBJ whole genome shotgun (WGS) entry which is preliminary data.</text>
</comment>
<feature type="domain" description="Pycsar effector protein" evidence="9">
    <location>
        <begin position="12"/>
        <end position="161"/>
    </location>
</feature>
<dbReference type="AlphaFoldDB" id="A0A1F5S3B2"/>
<feature type="transmembrane region" description="Helical" evidence="8">
    <location>
        <begin position="148"/>
        <end position="166"/>
    </location>
</feature>
<protein>
    <recommendedName>
        <fullName evidence="9">Pycsar effector protein domain-containing protein</fullName>
    </recommendedName>
</protein>
<name>A0A1F5S3B2_9BACT</name>
<dbReference type="EMBL" id="MFFS01000071">
    <property type="protein sequence ID" value="OGF21126.1"/>
    <property type="molecule type" value="Genomic_DNA"/>
</dbReference>
<keyword evidence="2" id="KW-1003">Cell membrane</keyword>
<evidence type="ECO:0000256" key="3">
    <source>
        <dbReference type="ARBA" id="ARBA00022692"/>
    </source>
</evidence>
<keyword evidence="6" id="KW-0051">Antiviral defense</keyword>
<keyword evidence="4" id="KW-0547">Nucleotide-binding</keyword>
<evidence type="ECO:0000256" key="4">
    <source>
        <dbReference type="ARBA" id="ARBA00022741"/>
    </source>
</evidence>
<dbReference type="GO" id="GO:0000166">
    <property type="term" value="F:nucleotide binding"/>
    <property type="evidence" value="ECO:0007669"/>
    <property type="project" value="UniProtKB-KW"/>
</dbReference>
<evidence type="ECO:0000256" key="6">
    <source>
        <dbReference type="ARBA" id="ARBA00023118"/>
    </source>
</evidence>
<dbReference type="GO" id="GO:0005886">
    <property type="term" value="C:plasma membrane"/>
    <property type="evidence" value="ECO:0007669"/>
    <property type="project" value="UniProtKB-SubCell"/>
</dbReference>
<proteinExistence type="predicted"/>
<sequence length="169" mass="19406">MGFNLDQSMADMDRIGMMVQNADNKANLILAIGSGLLGLFAGNMIEFLKSLKSSPITAGRAILLIFMLLFLGSLILTIYTVFRVILPRVKKKEHSTLFHFSNIADLPKEEFSEKMRNLTEEEVLHNAIYQLYENAQIAKIKYYDVLKAWQYLYFGVIFGFLFNFLVEFI</sequence>
<dbReference type="InterPro" id="IPR043760">
    <property type="entry name" value="PycTM_dom"/>
</dbReference>
<evidence type="ECO:0000313" key="10">
    <source>
        <dbReference type="EMBL" id="OGF21126.1"/>
    </source>
</evidence>
<feature type="transmembrane region" description="Helical" evidence="8">
    <location>
        <begin position="60"/>
        <end position="82"/>
    </location>
</feature>
<evidence type="ECO:0000256" key="8">
    <source>
        <dbReference type="SAM" id="Phobius"/>
    </source>
</evidence>
<evidence type="ECO:0000313" key="11">
    <source>
        <dbReference type="Proteomes" id="UP000178323"/>
    </source>
</evidence>
<evidence type="ECO:0000259" key="9">
    <source>
        <dbReference type="Pfam" id="PF18967"/>
    </source>
</evidence>
<dbReference type="Proteomes" id="UP000178323">
    <property type="component" value="Unassembled WGS sequence"/>
</dbReference>
<keyword evidence="3 8" id="KW-0812">Transmembrane</keyword>
<dbReference type="GO" id="GO:0051607">
    <property type="term" value="P:defense response to virus"/>
    <property type="evidence" value="ECO:0007669"/>
    <property type="project" value="UniProtKB-KW"/>
</dbReference>
<comment type="subcellular location">
    <subcellularLocation>
        <location evidence="1">Cell membrane</location>
    </subcellularLocation>
</comment>
<evidence type="ECO:0000256" key="2">
    <source>
        <dbReference type="ARBA" id="ARBA00022475"/>
    </source>
</evidence>